<evidence type="ECO:0000256" key="1">
    <source>
        <dbReference type="SAM" id="Coils"/>
    </source>
</evidence>
<sequence length="482" mass="54220">MMMSQPHVCEKCCRDGTFRRSARAQRQFLSRTATDTLKKYALHRHVVKRASAALQRQSSEITRSMAAMTTSVVLSPTVSTQVKGDPHEMMHVPKTGEESAANWINLSSETFAEKLQRLDNIKAEISHIKQRMNAKEHEIGLRRALLRKIEASARMTHVREYRNACITAVHGDEQAAEMQRKRISDATDRIARLKRLCQTYKRLLPALDSLLVVDSNDEQEQGETLREFSSRMTEEFEQAKASDGRPHEHAIMHLIDQSFQDPTPPLAVDRVRVPDDSPHAEAVQSVFGRTAFWCRDGEQQARACVQRARQQRIRRCFELIPVMENSIWSMTLPRSGDVVTPFREAPERVVLTLRLCETLMALVMNALSTTPTASKATKPPYKPAGDGEVPKHRLDTIQGASQQQAEDRVLDVHRSLCERAVVTFLRDGALPSAFPPDVSGSSFLAIILRCCNPEINPNLGAGRPLTDETMEAIFARKPAPRS</sequence>
<reference evidence="2" key="1">
    <citation type="submission" date="2009-08" db="EMBL/GenBank/DDBJ databases">
        <title>Annotation of Salpingoeca rosetta.</title>
        <authorList>
            <consortium name="The Broad Institute Genome Sequencing Platform"/>
            <person name="Russ C."/>
            <person name="Cuomo C."/>
            <person name="Burger G."/>
            <person name="Gray M.W."/>
            <person name="Holland P.W.H."/>
            <person name="King N."/>
            <person name="Lang F.B.F."/>
            <person name="Roger A.J."/>
            <person name="Ruiz-Trillo I."/>
            <person name="Young S.K."/>
            <person name="Zeng Q."/>
            <person name="Gargeya S."/>
            <person name="Alvarado L."/>
            <person name="Berlin A."/>
            <person name="Chapman S.B."/>
            <person name="Chen Z."/>
            <person name="Freedman E."/>
            <person name="Gellesch M."/>
            <person name="Goldberg J."/>
            <person name="Griggs A."/>
            <person name="Gujja S."/>
            <person name="Heilman E."/>
            <person name="Heiman D."/>
            <person name="Howarth C."/>
            <person name="Mehta T."/>
            <person name="Neiman D."/>
            <person name="Pearson M."/>
            <person name="Roberts A."/>
            <person name="Saif S."/>
            <person name="Shea T."/>
            <person name="Shenoy N."/>
            <person name="Sisk P."/>
            <person name="Stolte C."/>
            <person name="Sykes S."/>
            <person name="White J."/>
            <person name="Yandava C."/>
            <person name="Haas B."/>
            <person name="Nusbaum C."/>
            <person name="Birren B."/>
        </authorList>
    </citation>
    <scope>NUCLEOTIDE SEQUENCE [LARGE SCALE GENOMIC DNA]</scope>
    <source>
        <strain evidence="2">ATCC 50818</strain>
    </source>
</reference>
<dbReference type="EMBL" id="GL832983">
    <property type="protein sequence ID" value="EGD78588.1"/>
    <property type="molecule type" value="Genomic_DNA"/>
</dbReference>
<evidence type="ECO:0000313" key="2">
    <source>
        <dbReference type="EMBL" id="EGD78588.1"/>
    </source>
</evidence>
<name>F2UN89_SALR5</name>
<dbReference type="AlphaFoldDB" id="F2UN89"/>
<feature type="coiled-coil region" evidence="1">
    <location>
        <begin position="176"/>
        <end position="203"/>
    </location>
</feature>
<dbReference type="RefSeq" id="XP_004989537.1">
    <property type="nucleotide sequence ID" value="XM_004989480.1"/>
</dbReference>
<dbReference type="GeneID" id="16070085"/>
<dbReference type="KEGG" id="sre:PTSG_09280"/>
<organism evidence="3">
    <name type="scientific">Salpingoeca rosetta (strain ATCC 50818 / BSB-021)</name>
    <dbReference type="NCBI Taxonomy" id="946362"/>
    <lineage>
        <taxon>Eukaryota</taxon>
        <taxon>Choanoflagellata</taxon>
        <taxon>Craspedida</taxon>
        <taxon>Salpingoecidae</taxon>
        <taxon>Salpingoeca</taxon>
    </lineage>
</organism>
<evidence type="ECO:0000313" key="3">
    <source>
        <dbReference type="Proteomes" id="UP000007799"/>
    </source>
</evidence>
<keyword evidence="1" id="KW-0175">Coiled coil</keyword>
<dbReference type="Proteomes" id="UP000007799">
    <property type="component" value="Unassembled WGS sequence"/>
</dbReference>
<keyword evidence="3" id="KW-1185">Reference proteome</keyword>
<gene>
    <name evidence="2" type="ORF">PTSG_09280</name>
</gene>
<accession>F2UN89</accession>
<protein>
    <submittedName>
        <fullName evidence="2">Uncharacterized protein</fullName>
    </submittedName>
</protein>
<dbReference type="InParanoid" id="F2UN89"/>
<proteinExistence type="predicted"/>